<dbReference type="PATRIC" id="fig|1056511.3.peg.2539"/>
<dbReference type="PANTHER" id="PTHR46018:SF7">
    <property type="entry name" value="RIBONUCLEASE Z"/>
    <property type="match status" value="1"/>
</dbReference>
<accession>L8JDE1</accession>
<dbReference type="OrthoDB" id="9803916at2"/>
<evidence type="ECO:0000259" key="2">
    <source>
        <dbReference type="SMART" id="SM00382"/>
    </source>
</evidence>
<dbReference type="InterPro" id="IPR003593">
    <property type="entry name" value="AAA+_ATPase"/>
</dbReference>
<dbReference type="InterPro" id="IPR027417">
    <property type="entry name" value="P-loop_NTPase"/>
</dbReference>
<dbReference type="AlphaFoldDB" id="L8JDE1"/>
<feature type="domain" description="AAA+ ATPase" evidence="2">
    <location>
        <begin position="24"/>
        <end position="211"/>
    </location>
</feature>
<dbReference type="Gene3D" id="3.60.15.10">
    <property type="entry name" value="Ribonuclease Z/Hydroxyacylglutathione hydrolase-like"/>
    <property type="match status" value="1"/>
</dbReference>
<comment type="caution">
    <text evidence="3">The sequence shown here is derived from an EMBL/GenBank/DDBJ whole genome shotgun (WGS) entry which is preliminary data.</text>
</comment>
<name>L8JDE1_9GAMM</name>
<proteinExistence type="predicted"/>
<organism evidence="3 4">
    <name type="scientific">Photobacterium marinum</name>
    <dbReference type="NCBI Taxonomy" id="1056511"/>
    <lineage>
        <taxon>Bacteria</taxon>
        <taxon>Pseudomonadati</taxon>
        <taxon>Pseudomonadota</taxon>
        <taxon>Gammaproteobacteria</taxon>
        <taxon>Vibrionales</taxon>
        <taxon>Vibrionaceae</taxon>
        <taxon>Photobacterium</taxon>
    </lineage>
</organism>
<dbReference type="Pfam" id="PF00753">
    <property type="entry name" value="Lactamase_B"/>
    <property type="match status" value="1"/>
</dbReference>
<dbReference type="SMART" id="SM00382">
    <property type="entry name" value="AAA"/>
    <property type="match status" value="1"/>
</dbReference>
<keyword evidence="3" id="KW-0378">Hydrolase</keyword>
<dbReference type="Gene3D" id="3.40.50.300">
    <property type="entry name" value="P-loop containing nucleotide triphosphate hydrolases"/>
    <property type="match status" value="1"/>
</dbReference>
<evidence type="ECO:0000313" key="3">
    <source>
        <dbReference type="EMBL" id="ELR65432.1"/>
    </source>
</evidence>
<reference evidence="3 4" key="1">
    <citation type="submission" date="2012-12" db="EMBL/GenBank/DDBJ databases">
        <title>Genome Assembly of Photobacterium sp. AK15.</title>
        <authorList>
            <person name="Khatri I."/>
            <person name="Vaidya B."/>
            <person name="Srinivas T.N.R."/>
            <person name="Subramanian S."/>
            <person name="Pinnaka A."/>
        </authorList>
    </citation>
    <scope>NUCLEOTIDE SEQUENCE [LARGE SCALE GENOMIC DNA]</scope>
    <source>
        <strain evidence="3 4">AK15</strain>
    </source>
</reference>
<protein>
    <submittedName>
        <fullName evidence="3">Metal-dependent hydrolases of the beta-lactamase superfamily III</fullName>
    </submittedName>
</protein>
<dbReference type="Proteomes" id="UP000011134">
    <property type="component" value="Unassembled WGS sequence"/>
</dbReference>
<evidence type="ECO:0000256" key="1">
    <source>
        <dbReference type="SAM" id="MobiDB-lite"/>
    </source>
</evidence>
<dbReference type="RefSeq" id="WP_007466195.1">
    <property type="nucleotide sequence ID" value="NZ_AMZO01000018.1"/>
</dbReference>
<gene>
    <name evidence="3" type="ORF">C942_01046</name>
</gene>
<dbReference type="SUPFAM" id="SSF56281">
    <property type="entry name" value="Metallo-hydrolase/oxidoreductase"/>
    <property type="match status" value="1"/>
</dbReference>
<evidence type="ECO:0000313" key="4">
    <source>
        <dbReference type="Proteomes" id="UP000011134"/>
    </source>
</evidence>
<sequence length="661" mass="72884">MFCPSNILRYLEGVDTLNESLRQPSSRIVLFGPPGAGKSFLAAELAKRMQSEGKPCACLSADPGSPGFGIPAAINLGIWKETDWQLTDFEALCSLDAARFRLPLAEALRSLMLRIPAEIPLIIDAPGLIKGVAAAELLPSLIDITAPTQLAVLDKFTNKDSPESPACSVSLENEIANLNVPVIAITSSELAISPNRHQRALRRTALWEQYLNTCSEMELDIRTPKLLGTPPPVDHPEKWAGLVIKLTNSDGETSMGEIIELEDHLLKIYCQSFKQPTDQLLVRDARHLPGHLLVTAVPKHAAGGASDAHRQKTDTQSLVHPSDVKPLRNTPRIRRRDITAELVNGLFDDPLLLIKTNQNRRCLLFDLGNTSRLPVRHAHNVSHIFISHAHFDHIGGFMGLLRVRLSTSGSCQLYGPPGLARHIAGMISGILWDRIGDNGPVFTVSELHGNKLCRFRLQAGHHEIPILPEITVHDGIIHREERFIIRTVELDHGTPVLAFSYEPVAAVSVSKSALNELDLSPGPWLGKLKYAYMAGEQDRLIDLPNGESQPVAMLAKQLLRMQAGKKLVYATDLADTTDNRKNLTALARDADVLFCEATFSQDDVRRGTDNGHLTTRACGEIAAAAGVNQLVPFHFSRRYEKQTDKLYREIEEVFPNIVRCD</sequence>
<dbReference type="Pfam" id="PF12706">
    <property type="entry name" value="Lactamase_B_2"/>
    <property type="match status" value="1"/>
</dbReference>
<dbReference type="EMBL" id="AMZO01000018">
    <property type="protein sequence ID" value="ELR65432.1"/>
    <property type="molecule type" value="Genomic_DNA"/>
</dbReference>
<feature type="region of interest" description="Disordered" evidence="1">
    <location>
        <begin position="303"/>
        <end position="326"/>
    </location>
</feature>
<dbReference type="GO" id="GO:0042781">
    <property type="term" value="F:3'-tRNA processing endoribonuclease activity"/>
    <property type="evidence" value="ECO:0007669"/>
    <property type="project" value="TreeGrafter"/>
</dbReference>
<dbReference type="PANTHER" id="PTHR46018">
    <property type="entry name" value="ZINC PHOSPHODIESTERASE ELAC PROTEIN 1"/>
    <property type="match status" value="1"/>
</dbReference>
<dbReference type="InterPro" id="IPR001279">
    <property type="entry name" value="Metallo-B-lactamas"/>
</dbReference>
<dbReference type="SUPFAM" id="SSF52540">
    <property type="entry name" value="P-loop containing nucleoside triphosphate hydrolases"/>
    <property type="match status" value="1"/>
</dbReference>
<keyword evidence="4" id="KW-1185">Reference proteome</keyword>
<dbReference type="InterPro" id="IPR036866">
    <property type="entry name" value="RibonucZ/Hydroxyglut_hydro"/>
</dbReference>